<evidence type="ECO:0000313" key="10">
    <source>
        <dbReference type="EMBL" id="MBD8030408.1"/>
    </source>
</evidence>
<evidence type="ECO:0000313" key="11">
    <source>
        <dbReference type="Proteomes" id="UP000650224"/>
    </source>
</evidence>
<dbReference type="GO" id="GO:0006783">
    <property type="term" value="P:heme biosynthetic process"/>
    <property type="evidence" value="ECO:0007669"/>
    <property type="project" value="UniProtKB-UniRule"/>
</dbReference>
<dbReference type="EMBL" id="JACSPR010000005">
    <property type="protein sequence ID" value="MBD8030408.1"/>
    <property type="molecule type" value="Genomic_DNA"/>
</dbReference>
<dbReference type="Proteomes" id="UP000650224">
    <property type="component" value="Unassembled WGS sequence"/>
</dbReference>
<dbReference type="Pfam" id="PF00762">
    <property type="entry name" value="Ferrochelatase"/>
    <property type="match status" value="1"/>
</dbReference>
<evidence type="ECO:0000256" key="1">
    <source>
        <dbReference type="ARBA" id="ARBA00004744"/>
    </source>
</evidence>
<keyword evidence="11" id="KW-1185">Reference proteome</keyword>
<organism evidence="10 11">
    <name type="scientific">Corynebacterium gallinarum</name>
    <dbReference type="NCBI Taxonomy" id="2762214"/>
    <lineage>
        <taxon>Bacteria</taxon>
        <taxon>Bacillati</taxon>
        <taxon>Actinomycetota</taxon>
        <taxon>Actinomycetes</taxon>
        <taxon>Mycobacteriales</taxon>
        <taxon>Corynebacteriaceae</taxon>
        <taxon>Corynebacterium</taxon>
    </lineage>
</organism>
<feature type="region of interest" description="Disordered" evidence="9">
    <location>
        <begin position="356"/>
        <end position="377"/>
    </location>
</feature>
<dbReference type="UniPathway" id="UPA00252"/>
<dbReference type="InterPro" id="IPR033644">
    <property type="entry name" value="Ferrochelatase_C"/>
</dbReference>
<feature type="binding site" evidence="7">
    <location>
        <position position="282"/>
    </location>
    <ligand>
        <name>Fe(2+)</name>
        <dbReference type="ChEBI" id="CHEBI:29033"/>
    </ligand>
</feature>
<dbReference type="HAMAP" id="MF_00323">
    <property type="entry name" value="Ferrochelatase"/>
    <property type="match status" value="1"/>
</dbReference>
<evidence type="ECO:0000256" key="2">
    <source>
        <dbReference type="ARBA" id="ARBA00023004"/>
    </source>
</evidence>
<gene>
    <name evidence="7" type="primary">cpfC</name>
    <name evidence="10" type="ORF">H9627_08760</name>
</gene>
<keyword evidence="4 7" id="KW-0456">Lyase</keyword>
<dbReference type="CDD" id="cd03411">
    <property type="entry name" value="Ferrochelatase_N"/>
    <property type="match status" value="1"/>
</dbReference>
<comment type="function">
    <text evidence="7">Involved in coproporphyrin-dependent heme b biosynthesis. Catalyzes the insertion of ferrous iron into coproporphyrin III to form Fe-coproporphyrin III.</text>
</comment>
<keyword evidence="7" id="KW-0479">Metal-binding</keyword>
<comment type="caution">
    <text evidence="7">Lacks conserved residue(s) required for the propagation of feature annotation.</text>
</comment>
<dbReference type="GO" id="GO:0046872">
    <property type="term" value="F:metal ion binding"/>
    <property type="evidence" value="ECO:0007669"/>
    <property type="project" value="UniProtKB-KW"/>
</dbReference>
<evidence type="ECO:0000256" key="6">
    <source>
        <dbReference type="ARBA" id="ARBA00024536"/>
    </source>
</evidence>
<comment type="catalytic activity">
    <reaction evidence="6">
        <text>Fe-coproporphyrin III + 2 H(+) = coproporphyrin III + Fe(2+)</text>
        <dbReference type="Rhea" id="RHEA:49572"/>
        <dbReference type="ChEBI" id="CHEBI:15378"/>
        <dbReference type="ChEBI" id="CHEBI:29033"/>
        <dbReference type="ChEBI" id="CHEBI:68438"/>
        <dbReference type="ChEBI" id="CHEBI:131725"/>
        <dbReference type="EC" id="4.99.1.9"/>
    </reaction>
    <physiologicalReaction direction="right-to-left" evidence="6">
        <dbReference type="Rhea" id="RHEA:49574"/>
    </physiologicalReaction>
</comment>
<keyword evidence="7" id="KW-0963">Cytoplasm</keyword>
<comment type="similarity">
    <text evidence="7 8">Belongs to the ferrochelatase family.</text>
</comment>
<evidence type="ECO:0000256" key="9">
    <source>
        <dbReference type="SAM" id="MobiDB-lite"/>
    </source>
</evidence>
<comment type="caution">
    <text evidence="10">The sequence shown here is derived from an EMBL/GenBank/DDBJ whole genome shotgun (WGS) entry which is preliminary data.</text>
</comment>
<evidence type="ECO:0000256" key="4">
    <source>
        <dbReference type="ARBA" id="ARBA00023239"/>
    </source>
</evidence>
<name>A0A8I0LFS1_9CORY</name>
<feature type="binding site" evidence="7">
    <location>
        <position position="131"/>
    </location>
    <ligand>
        <name>Fe-coproporphyrin III</name>
        <dbReference type="ChEBI" id="CHEBI:68438"/>
    </ligand>
</feature>
<keyword evidence="5 7" id="KW-0627">Porphyrin biosynthesis</keyword>
<accession>A0A8I0LFS1</accession>
<dbReference type="SUPFAM" id="SSF53800">
    <property type="entry name" value="Chelatase"/>
    <property type="match status" value="1"/>
</dbReference>
<feature type="binding site" evidence="7">
    <location>
        <position position="194"/>
    </location>
    <ligand>
        <name>Fe(2+)</name>
        <dbReference type="ChEBI" id="CHEBI:29033"/>
    </ligand>
</feature>
<comment type="subcellular location">
    <subcellularLocation>
        <location evidence="7">Cytoplasm</location>
    </subcellularLocation>
</comment>
<dbReference type="RefSeq" id="WP_191733625.1">
    <property type="nucleotide sequence ID" value="NZ_JACSPR010000005.1"/>
</dbReference>
<feature type="binding site" evidence="7">
    <location>
        <position position="62"/>
    </location>
    <ligand>
        <name>Fe-coproporphyrin III</name>
        <dbReference type="ChEBI" id="CHEBI:68438"/>
    </ligand>
</feature>
<dbReference type="PANTHER" id="PTHR11108:SF1">
    <property type="entry name" value="FERROCHELATASE, MITOCHONDRIAL"/>
    <property type="match status" value="1"/>
</dbReference>
<reference evidence="10 11" key="1">
    <citation type="submission" date="2020-08" db="EMBL/GenBank/DDBJ databases">
        <title>A Genomic Blueprint of the Chicken Gut Microbiome.</title>
        <authorList>
            <person name="Gilroy R."/>
            <person name="Ravi A."/>
            <person name="Getino M."/>
            <person name="Pursley I."/>
            <person name="Horton D.L."/>
            <person name="Alikhan N.-F."/>
            <person name="Baker D."/>
            <person name="Gharbi K."/>
            <person name="Hall N."/>
            <person name="Watson M."/>
            <person name="Adriaenssens E.M."/>
            <person name="Foster-Nyarko E."/>
            <person name="Jarju S."/>
            <person name="Secka A."/>
            <person name="Antonio M."/>
            <person name="Oren A."/>
            <person name="Chaudhuri R."/>
            <person name="La Ragione R.M."/>
            <person name="Hildebrand F."/>
            <person name="Pallen M.J."/>
        </authorList>
    </citation>
    <scope>NUCLEOTIDE SEQUENCE [LARGE SCALE GENOMIC DNA]</scope>
    <source>
        <strain evidence="10 11">Sa1YVA5</strain>
    </source>
</reference>
<dbReference type="EC" id="4.99.1.9" evidence="7"/>
<comment type="pathway">
    <text evidence="1 7">Porphyrin-containing compound metabolism; protoheme biosynthesis.</text>
</comment>
<protein>
    <recommendedName>
        <fullName evidence="7">Coproporphyrin III ferrochelatase</fullName>
        <ecNumber evidence="7">4.99.1.9</ecNumber>
    </recommendedName>
</protein>
<dbReference type="NCBIfam" id="TIGR00109">
    <property type="entry name" value="hemH"/>
    <property type="match status" value="1"/>
</dbReference>
<proteinExistence type="inferred from homology"/>
<keyword evidence="2 7" id="KW-0408">Iron</keyword>
<dbReference type="Gene3D" id="3.40.50.1400">
    <property type="match status" value="2"/>
</dbReference>
<evidence type="ECO:0000256" key="5">
    <source>
        <dbReference type="ARBA" id="ARBA00023244"/>
    </source>
</evidence>
<keyword evidence="3 7" id="KW-0350">Heme biosynthesis</keyword>
<dbReference type="GO" id="GO:0004325">
    <property type="term" value="F:ferrochelatase activity"/>
    <property type="evidence" value="ECO:0007669"/>
    <property type="project" value="UniProtKB-UniRule"/>
</dbReference>
<evidence type="ECO:0000256" key="8">
    <source>
        <dbReference type="RuleBase" id="RU004185"/>
    </source>
</evidence>
<dbReference type="PANTHER" id="PTHR11108">
    <property type="entry name" value="FERROCHELATASE"/>
    <property type="match status" value="1"/>
</dbReference>
<dbReference type="GO" id="GO:0005737">
    <property type="term" value="C:cytoplasm"/>
    <property type="evidence" value="ECO:0007669"/>
    <property type="project" value="UniProtKB-SubCell"/>
</dbReference>
<evidence type="ECO:0000256" key="3">
    <source>
        <dbReference type="ARBA" id="ARBA00023133"/>
    </source>
</evidence>
<dbReference type="InterPro" id="IPR001015">
    <property type="entry name" value="Ferrochelatase"/>
</dbReference>
<dbReference type="AlphaFoldDB" id="A0A8I0LFS1"/>
<sequence length="377" mass="41783">MNARTPDTKSDAYDALLVLSFGGPEGPEEVRPFLENVTRGRGIPPERLDEVGAHYYHFGGVSPLNRLNKEIIANVEAELAARGYDIPVYFGNRNWKPFDNEAAEQMAADGIRNALVFATSAWGGYSGCRQYHEDIQGMRAHLEEIGAPEVTFTKLRQFYDHPRFVRTMAQYVRESFDKLPEDLRDEARLVFTAHSIPLNAKDVDGTPIDGSIYSRQVEESSALIAKEVGVTDFDVVWQSRSGSPHVPWLEPDIVDHAVELNETNGQKALVVCPVGFISDHMEVIWDLDSELMDEATRRGMIIERVATVGPSDEFATMVVDLIDEIEMKRVIERLGTLPVRGSTVNGEPCVPGCCAPRKRPAASQTNPNADAPVASRS</sequence>
<dbReference type="CDD" id="cd00419">
    <property type="entry name" value="Ferrochelatase_C"/>
    <property type="match status" value="1"/>
</dbReference>
<evidence type="ECO:0000256" key="7">
    <source>
        <dbReference type="HAMAP-Rule" id="MF_00323"/>
    </source>
</evidence>
<dbReference type="NCBIfam" id="NF000689">
    <property type="entry name" value="PRK00035.2-1"/>
    <property type="match status" value="1"/>
</dbReference>
<dbReference type="InterPro" id="IPR033659">
    <property type="entry name" value="Ferrochelatase_N"/>
</dbReference>